<dbReference type="GO" id="GO:0000932">
    <property type="term" value="C:P-body"/>
    <property type="evidence" value="ECO:0007669"/>
    <property type="project" value="TreeGrafter"/>
</dbReference>
<dbReference type="Gene3D" id="3.40.1210.10">
    <property type="entry name" value="Survival protein SurE-like phosphatase/nucleotidase"/>
    <property type="match status" value="1"/>
</dbReference>
<dbReference type="AlphaFoldDB" id="A0A8K0TMM8"/>
<organism evidence="2 3">
    <name type="scientific">Plectosphaerella cucumerina</name>
    <dbReference type="NCBI Taxonomy" id="40658"/>
    <lineage>
        <taxon>Eukaryota</taxon>
        <taxon>Fungi</taxon>
        <taxon>Dikarya</taxon>
        <taxon>Ascomycota</taxon>
        <taxon>Pezizomycotina</taxon>
        <taxon>Sordariomycetes</taxon>
        <taxon>Hypocreomycetidae</taxon>
        <taxon>Glomerellales</taxon>
        <taxon>Plectosphaerellaceae</taxon>
        <taxon>Plectosphaerella</taxon>
    </lineage>
</organism>
<keyword evidence="3" id="KW-1185">Reference proteome</keyword>
<sequence>MRLLVVNDDGPPSSSSPYFAPFIRALHAAGHSTVVVIPDRPLSWISKAHAVGKSLTATVRCPSELLASAPGVKASNGDAQACTVTGCATAHDRFHHWLLVDGPPASCTQLGLFHSGFRPADFDLVVSGPNHGRNSGALHTLSSGTVGGAMEGALCGVRAVALSFGSKEPQPDSIISDACARSVTLIEELHGAWASGVEVYSINVPMIADVATCPSQYTTLAANRWSKGSLFSAVAADADPEKSALSQTLHFHWTPELSDVHRAAERSLQGEDLWASLNGCISITPFKADFARAEVE</sequence>
<evidence type="ECO:0000313" key="3">
    <source>
        <dbReference type="Proteomes" id="UP000813385"/>
    </source>
</evidence>
<gene>
    <name evidence="2" type="ORF">B0T11DRAFT_63585</name>
</gene>
<evidence type="ECO:0000259" key="1">
    <source>
        <dbReference type="Pfam" id="PF01975"/>
    </source>
</evidence>
<dbReference type="GO" id="GO:0016787">
    <property type="term" value="F:hydrolase activity"/>
    <property type="evidence" value="ECO:0007669"/>
    <property type="project" value="InterPro"/>
</dbReference>
<dbReference type="SUPFAM" id="SSF64167">
    <property type="entry name" value="SurE-like"/>
    <property type="match status" value="1"/>
</dbReference>
<dbReference type="PANTHER" id="PTHR47551:SF1">
    <property type="entry name" value="TUBULIN--TYROSINE LIGASE PBY1-RELATED"/>
    <property type="match status" value="1"/>
</dbReference>
<comment type="caution">
    <text evidence="2">The sequence shown here is derived from an EMBL/GenBank/DDBJ whole genome shotgun (WGS) entry which is preliminary data.</text>
</comment>
<name>A0A8K0TMM8_9PEZI</name>
<dbReference type="InterPro" id="IPR036523">
    <property type="entry name" value="SurE-like_sf"/>
</dbReference>
<accession>A0A8K0TMM8</accession>
<dbReference type="Pfam" id="PF01975">
    <property type="entry name" value="SurE"/>
    <property type="match status" value="1"/>
</dbReference>
<evidence type="ECO:0000313" key="2">
    <source>
        <dbReference type="EMBL" id="KAH7368366.1"/>
    </source>
</evidence>
<proteinExistence type="predicted"/>
<feature type="domain" description="Survival protein SurE-like phosphatase/nucleotidase" evidence="1">
    <location>
        <begin position="4"/>
        <end position="226"/>
    </location>
</feature>
<dbReference type="InterPro" id="IPR002828">
    <property type="entry name" value="SurE-like_Pase/nucleotidase"/>
</dbReference>
<dbReference type="EMBL" id="JAGPXD010000002">
    <property type="protein sequence ID" value="KAH7368366.1"/>
    <property type="molecule type" value="Genomic_DNA"/>
</dbReference>
<protein>
    <submittedName>
        <fullName evidence="2">TTL domain-containing protein</fullName>
    </submittedName>
</protein>
<dbReference type="InterPro" id="IPR027746">
    <property type="entry name" value="TTL"/>
</dbReference>
<dbReference type="Proteomes" id="UP000813385">
    <property type="component" value="Unassembled WGS sequence"/>
</dbReference>
<dbReference type="OrthoDB" id="202825at2759"/>
<reference evidence="2" key="1">
    <citation type="journal article" date="2021" name="Nat. Commun.">
        <title>Genetic determinants of endophytism in the Arabidopsis root mycobiome.</title>
        <authorList>
            <person name="Mesny F."/>
            <person name="Miyauchi S."/>
            <person name="Thiergart T."/>
            <person name="Pickel B."/>
            <person name="Atanasova L."/>
            <person name="Karlsson M."/>
            <person name="Huettel B."/>
            <person name="Barry K.W."/>
            <person name="Haridas S."/>
            <person name="Chen C."/>
            <person name="Bauer D."/>
            <person name="Andreopoulos W."/>
            <person name="Pangilinan J."/>
            <person name="LaButti K."/>
            <person name="Riley R."/>
            <person name="Lipzen A."/>
            <person name="Clum A."/>
            <person name="Drula E."/>
            <person name="Henrissat B."/>
            <person name="Kohler A."/>
            <person name="Grigoriev I.V."/>
            <person name="Martin F.M."/>
            <person name="Hacquard S."/>
        </authorList>
    </citation>
    <scope>NUCLEOTIDE SEQUENCE</scope>
    <source>
        <strain evidence="2">MPI-CAGE-AT-0016</strain>
    </source>
</reference>
<dbReference type="PANTHER" id="PTHR47551">
    <property type="entry name" value="TUBULIN--TYROSINE LIGASE PBY1-RELATED"/>
    <property type="match status" value="1"/>
</dbReference>
<dbReference type="NCBIfam" id="TIGR00087">
    <property type="entry name" value="surE"/>
    <property type="match status" value="1"/>
</dbReference>